<dbReference type="GO" id="GO:0030313">
    <property type="term" value="C:cell envelope"/>
    <property type="evidence" value="ECO:0007669"/>
    <property type="project" value="UniProtKB-SubCell"/>
</dbReference>
<keyword evidence="4" id="KW-0732">Signal</keyword>
<dbReference type="InterPro" id="IPR002477">
    <property type="entry name" value="Peptidoglycan-bd-like"/>
</dbReference>
<dbReference type="PANTHER" id="PTHR32347">
    <property type="entry name" value="EFFLUX SYSTEM COMPONENT YKNX-RELATED"/>
    <property type="match status" value="1"/>
</dbReference>
<dbReference type="SUPFAM" id="SSF47090">
    <property type="entry name" value="PGBD-like"/>
    <property type="match status" value="1"/>
</dbReference>
<comment type="caution">
    <text evidence="6">The sequence shown here is derived from an EMBL/GenBank/DDBJ whole genome shotgun (WGS) entry which is preliminary data.</text>
</comment>
<gene>
    <name evidence="6" type="ORF">Arub01_23870</name>
</gene>
<feature type="region of interest" description="Disordered" evidence="3">
    <location>
        <begin position="236"/>
        <end position="260"/>
    </location>
</feature>
<dbReference type="EMBL" id="BSRZ01000004">
    <property type="protein sequence ID" value="GLW64143.1"/>
    <property type="molecule type" value="Genomic_DNA"/>
</dbReference>
<organism evidence="6 7">
    <name type="scientific">Actinomadura rubrobrunea</name>
    <dbReference type="NCBI Taxonomy" id="115335"/>
    <lineage>
        <taxon>Bacteria</taxon>
        <taxon>Bacillati</taxon>
        <taxon>Actinomycetota</taxon>
        <taxon>Actinomycetes</taxon>
        <taxon>Streptosporangiales</taxon>
        <taxon>Thermomonosporaceae</taxon>
        <taxon>Actinomadura</taxon>
    </lineage>
</organism>
<keyword evidence="7" id="KW-1185">Reference proteome</keyword>
<accession>A0A9W6UVN5</accession>
<dbReference type="InterPro" id="IPR050465">
    <property type="entry name" value="UPF0194_transport"/>
</dbReference>
<evidence type="ECO:0000256" key="2">
    <source>
        <dbReference type="ARBA" id="ARBA00023054"/>
    </source>
</evidence>
<evidence type="ECO:0000256" key="4">
    <source>
        <dbReference type="SAM" id="SignalP"/>
    </source>
</evidence>
<dbReference type="Gene3D" id="2.40.420.20">
    <property type="match status" value="1"/>
</dbReference>
<evidence type="ECO:0000259" key="5">
    <source>
        <dbReference type="Pfam" id="PF01471"/>
    </source>
</evidence>
<name>A0A9W6UVN5_9ACTN</name>
<evidence type="ECO:0000256" key="1">
    <source>
        <dbReference type="ARBA" id="ARBA00004196"/>
    </source>
</evidence>
<comment type="subcellular location">
    <subcellularLocation>
        <location evidence="1">Cell envelope</location>
    </subcellularLocation>
</comment>
<feature type="chain" id="PRO_5040986353" evidence="4">
    <location>
        <begin position="21"/>
        <end position="355"/>
    </location>
</feature>
<sequence>MKAKRIVVGAVVVVAAGGGAAVLALGGGDDGGASAQDGAALATAQVTRGDLVDTEKVDGTLTFDGEETVRTGASGVVTAAPAQGRKIRRGASLLRVDNRPVTLMYGDLPMYRTLSVGSEGADVEQLERNLDALGYDVTVDKTFTSATADAVRRWQDDRGLPQTGRVDPAQVVFLPGVVRVKEVKAPKGARTAPGQPVLTVTSTRRIVHVDLEADKQDLATKGDRVTVELPGGRRVTGTVSSVGSVAERTGGQQTAGQQDQKTTVDVEITLDEGARTGGLDQAPVTVELTSERRKNVLSVPVEALLALREGGFGVEVVDGAARRILPVETGAFGGGRVEVSGAGLREGMKVGVPAK</sequence>
<evidence type="ECO:0000313" key="7">
    <source>
        <dbReference type="Proteomes" id="UP001165124"/>
    </source>
</evidence>
<reference evidence="6" key="1">
    <citation type="submission" date="2023-02" db="EMBL/GenBank/DDBJ databases">
        <title>Actinomadura rubrobrunea NBRC 14622.</title>
        <authorList>
            <person name="Ichikawa N."/>
            <person name="Sato H."/>
            <person name="Tonouchi N."/>
        </authorList>
    </citation>
    <scope>NUCLEOTIDE SEQUENCE</scope>
    <source>
        <strain evidence="6">NBRC 14622</strain>
    </source>
</reference>
<dbReference type="Proteomes" id="UP001165124">
    <property type="component" value="Unassembled WGS sequence"/>
</dbReference>
<dbReference type="AlphaFoldDB" id="A0A9W6UVN5"/>
<feature type="domain" description="Peptidoglycan binding-like" evidence="5">
    <location>
        <begin position="120"/>
        <end position="171"/>
    </location>
</feature>
<dbReference type="InterPro" id="IPR036366">
    <property type="entry name" value="PGBDSf"/>
</dbReference>
<keyword evidence="2" id="KW-0175">Coiled coil</keyword>
<evidence type="ECO:0000313" key="6">
    <source>
        <dbReference type="EMBL" id="GLW64143.1"/>
    </source>
</evidence>
<dbReference type="Pfam" id="PF01471">
    <property type="entry name" value="PG_binding_1"/>
    <property type="match status" value="1"/>
</dbReference>
<proteinExistence type="predicted"/>
<evidence type="ECO:0000256" key="3">
    <source>
        <dbReference type="SAM" id="MobiDB-lite"/>
    </source>
</evidence>
<dbReference type="InterPro" id="IPR036365">
    <property type="entry name" value="PGBD-like_sf"/>
</dbReference>
<dbReference type="Gene3D" id="1.10.101.10">
    <property type="entry name" value="PGBD-like superfamily/PGBD"/>
    <property type="match status" value="1"/>
</dbReference>
<protein>
    <submittedName>
        <fullName evidence="6">Peptidoglycan-binding protein</fullName>
    </submittedName>
</protein>
<feature type="signal peptide" evidence="4">
    <location>
        <begin position="1"/>
        <end position="20"/>
    </location>
</feature>